<evidence type="ECO:0000313" key="1">
    <source>
        <dbReference type="EMBL" id="CAG5073920.1"/>
    </source>
</evidence>
<reference evidence="1" key="1">
    <citation type="submission" date="2021-04" db="EMBL/GenBank/DDBJ databases">
        <authorList>
            <person name="Chebbi M.A.C M."/>
        </authorList>
    </citation>
    <scope>NUCLEOTIDE SEQUENCE</scope>
</reference>
<comment type="caution">
    <text evidence="1">The sequence shown here is derived from an EMBL/GenBank/DDBJ whole genome shotgun (WGS) entry which is preliminary data.</text>
</comment>
<dbReference type="Proteomes" id="UP000786811">
    <property type="component" value="Unassembled WGS sequence"/>
</dbReference>
<organism evidence="1 2">
    <name type="scientific">Cotesia congregata</name>
    <name type="common">Parasitoid wasp</name>
    <name type="synonym">Apanteles congregatus</name>
    <dbReference type="NCBI Taxonomy" id="51543"/>
    <lineage>
        <taxon>Eukaryota</taxon>
        <taxon>Metazoa</taxon>
        <taxon>Ecdysozoa</taxon>
        <taxon>Arthropoda</taxon>
        <taxon>Hexapoda</taxon>
        <taxon>Insecta</taxon>
        <taxon>Pterygota</taxon>
        <taxon>Neoptera</taxon>
        <taxon>Endopterygota</taxon>
        <taxon>Hymenoptera</taxon>
        <taxon>Apocrita</taxon>
        <taxon>Ichneumonoidea</taxon>
        <taxon>Braconidae</taxon>
        <taxon>Microgastrinae</taxon>
        <taxon>Cotesia</taxon>
    </lineage>
</organism>
<proteinExistence type="predicted"/>
<keyword evidence="2" id="KW-1185">Reference proteome</keyword>
<dbReference type="AlphaFoldDB" id="A0A8J2H515"/>
<dbReference type="EMBL" id="CAJNRD030001114">
    <property type="protein sequence ID" value="CAG5073920.1"/>
    <property type="molecule type" value="Genomic_DNA"/>
</dbReference>
<accession>A0A8J2H515</accession>
<protein>
    <submittedName>
        <fullName evidence="1">Uncharacterized protein</fullName>
    </submittedName>
</protein>
<evidence type="ECO:0000313" key="2">
    <source>
        <dbReference type="Proteomes" id="UP000786811"/>
    </source>
</evidence>
<sequence length="126" mass="14056">MLLSGFLQGPLRRLEVLLCQLKQNLRFPEPAFEFLVTQLLARGRVIWGSTTPVYITLSAGGGDKISFAIGPGAPIPLPLYLDWRAFLRRIAASESPDPRAPIFLDTVFGSRAPLRRIAIPELLTWR</sequence>
<gene>
    <name evidence="1" type="ORF">HICCMSTLAB_LOCUS692</name>
</gene>
<name>A0A8J2H515_COTCN</name>